<feature type="coiled-coil region" evidence="1">
    <location>
        <begin position="52"/>
        <end position="89"/>
    </location>
</feature>
<dbReference type="PANTHER" id="PTHR11505">
    <property type="entry name" value="L1 TRANSPOSABLE ELEMENT-RELATED"/>
    <property type="match status" value="1"/>
</dbReference>
<accession>A0AAV7W0K6</accession>
<keyword evidence="3" id="KW-1185">Reference proteome</keyword>
<keyword evidence="1" id="KW-0175">Coiled coil</keyword>
<organism evidence="2 3">
    <name type="scientific">Pleurodeles waltl</name>
    <name type="common">Iberian ribbed newt</name>
    <dbReference type="NCBI Taxonomy" id="8319"/>
    <lineage>
        <taxon>Eukaryota</taxon>
        <taxon>Metazoa</taxon>
        <taxon>Chordata</taxon>
        <taxon>Craniata</taxon>
        <taxon>Vertebrata</taxon>
        <taxon>Euteleostomi</taxon>
        <taxon>Amphibia</taxon>
        <taxon>Batrachia</taxon>
        <taxon>Caudata</taxon>
        <taxon>Salamandroidea</taxon>
        <taxon>Salamandridae</taxon>
        <taxon>Pleurodelinae</taxon>
        <taxon>Pleurodeles</taxon>
    </lineage>
</organism>
<evidence type="ECO:0000256" key="1">
    <source>
        <dbReference type="SAM" id="Coils"/>
    </source>
</evidence>
<dbReference type="Gene3D" id="3.30.70.1820">
    <property type="entry name" value="L1 transposable element, RRM domain"/>
    <property type="match status" value="1"/>
</dbReference>
<dbReference type="InterPro" id="IPR004244">
    <property type="entry name" value="Transposase_22"/>
</dbReference>
<reference evidence="2" key="1">
    <citation type="journal article" date="2022" name="bioRxiv">
        <title>Sequencing and chromosome-scale assembly of the giantPleurodeles waltlgenome.</title>
        <authorList>
            <person name="Brown T."/>
            <person name="Elewa A."/>
            <person name="Iarovenko S."/>
            <person name="Subramanian E."/>
            <person name="Araus A.J."/>
            <person name="Petzold A."/>
            <person name="Susuki M."/>
            <person name="Suzuki K.-i.T."/>
            <person name="Hayashi T."/>
            <person name="Toyoda A."/>
            <person name="Oliveira C."/>
            <person name="Osipova E."/>
            <person name="Leigh N.D."/>
            <person name="Simon A."/>
            <person name="Yun M.H."/>
        </authorList>
    </citation>
    <scope>NUCLEOTIDE SEQUENCE</scope>
    <source>
        <strain evidence="2">20211129_DDA</strain>
        <tissue evidence="2">Liver</tissue>
    </source>
</reference>
<evidence type="ECO:0000313" key="3">
    <source>
        <dbReference type="Proteomes" id="UP001066276"/>
    </source>
</evidence>
<evidence type="ECO:0000313" key="2">
    <source>
        <dbReference type="EMBL" id="KAJ1206057.1"/>
    </source>
</evidence>
<name>A0AAV7W0K6_PLEWA</name>
<dbReference type="AlphaFoldDB" id="A0AAV7W0K6"/>
<proteinExistence type="predicted"/>
<protein>
    <submittedName>
        <fullName evidence="2">Uncharacterized protein</fullName>
    </submittedName>
</protein>
<dbReference type="Proteomes" id="UP001066276">
    <property type="component" value="Chromosome 1_2"/>
</dbReference>
<gene>
    <name evidence="2" type="ORF">NDU88_001467</name>
</gene>
<sequence>MQRSLGNARDDLKQSTRKMFEAILAEIKDLKAIQAQKIAALHERLAKIEEVMGQVHSRLKEAEGRNSNLEEKEATIQQEVAQLRKSEHLLGDKLHDLENYDSRSNLRIIGVAVGIEGQMKPEWVHALLKKAIPELTGDLTITRAHCVSAHHLPNAKYPCTILVHFADYQVKHRILFHAIEKRTLSTPEMPQFKVFSDMSALAALR</sequence>
<comment type="caution">
    <text evidence="2">The sequence shown here is derived from an EMBL/GenBank/DDBJ whole genome shotgun (WGS) entry which is preliminary data.</text>
</comment>
<dbReference type="EMBL" id="JANPWB010000002">
    <property type="protein sequence ID" value="KAJ1206057.1"/>
    <property type="molecule type" value="Genomic_DNA"/>
</dbReference>